<comment type="caution">
    <text evidence="10">The sequence shown here is derived from an EMBL/GenBank/DDBJ whole genome shotgun (WGS) entry which is preliminary data.</text>
</comment>
<evidence type="ECO:0000256" key="2">
    <source>
        <dbReference type="ARBA" id="ARBA00022729"/>
    </source>
</evidence>
<dbReference type="InterPro" id="IPR025661">
    <property type="entry name" value="Pept_asp_AS"/>
</dbReference>
<keyword evidence="3" id="KW-0378">Hydrolase</keyword>
<feature type="signal peptide" evidence="7">
    <location>
        <begin position="1"/>
        <end position="27"/>
    </location>
</feature>
<feature type="chain" id="PRO_5036475483" description="Senescence-associated gene 12" evidence="7">
    <location>
        <begin position="28"/>
        <end position="348"/>
    </location>
</feature>
<dbReference type="InterPro" id="IPR000169">
    <property type="entry name" value="Pept_cys_AS"/>
</dbReference>
<evidence type="ECO:0000256" key="6">
    <source>
        <dbReference type="ARBA" id="ARBA00023180"/>
    </source>
</evidence>
<feature type="domain" description="Peptidase C1A papain C-terminal" evidence="8">
    <location>
        <begin position="124"/>
        <end position="328"/>
    </location>
</feature>
<evidence type="ECO:0000256" key="1">
    <source>
        <dbReference type="ARBA" id="ARBA00022670"/>
    </source>
</evidence>
<dbReference type="CDD" id="cd02248">
    <property type="entry name" value="Peptidase_C1A"/>
    <property type="match status" value="1"/>
</dbReference>
<dbReference type="GO" id="GO:0006508">
    <property type="term" value="P:proteolysis"/>
    <property type="evidence" value="ECO:0007669"/>
    <property type="project" value="UniProtKB-KW"/>
</dbReference>
<dbReference type="InterPro" id="IPR000668">
    <property type="entry name" value="Peptidase_C1A_C"/>
</dbReference>
<evidence type="ECO:0000256" key="4">
    <source>
        <dbReference type="ARBA" id="ARBA00022807"/>
    </source>
</evidence>
<dbReference type="PROSITE" id="PS00139">
    <property type="entry name" value="THIOL_PROTEASE_CYS"/>
    <property type="match status" value="1"/>
</dbReference>
<gene>
    <name evidence="10" type="ORF">POTOM_015209</name>
</gene>
<accession>A0A8X8A1G9</accession>
<dbReference type="Pfam" id="PF00112">
    <property type="entry name" value="Peptidase_C1"/>
    <property type="match status" value="1"/>
</dbReference>
<protein>
    <recommendedName>
        <fullName evidence="12">Senescence-associated gene 12</fullName>
    </recommendedName>
</protein>
<dbReference type="Proteomes" id="UP000886885">
    <property type="component" value="Chromosome 4A"/>
</dbReference>
<keyword evidence="4" id="KW-0788">Thiol protease</keyword>
<dbReference type="PANTHER" id="PTHR12411">
    <property type="entry name" value="CYSTEINE PROTEASE FAMILY C1-RELATED"/>
    <property type="match status" value="1"/>
</dbReference>
<keyword evidence="2 7" id="KW-0732">Signal</keyword>
<dbReference type="OrthoDB" id="10253408at2759"/>
<keyword evidence="11" id="KW-1185">Reference proteome</keyword>
<evidence type="ECO:0000313" key="10">
    <source>
        <dbReference type="EMBL" id="KAG6778860.1"/>
    </source>
</evidence>
<reference evidence="10" key="1">
    <citation type="journal article" date="2020" name="bioRxiv">
        <title>Hybrid origin of Populus tomentosa Carr. identified through genome sequencing and phylogenomic analysis.</title>
        <authorList>
            <person name="An X."/>
            <person name="Gao K."/>
            <person name="Chen Z."/>
            <person name="Li J."/>
            <person name="Yang X."/>
            <person name="Yang X."/>
            <person name="Zhou J."/>
            <person name="Guo T."/>
            <person name="Zhao T."/>
            <person name="Huang S."/>
            <person name="Miao D."/>
            <person name="Khan W.U."/>
            <person name="Rao P."/>
            <person name="Ye M."/>
            <person name="Lei B."/>
            <person name="Liao W."/>
            <person name="Wang J."/>
            <person name="Ji L."/>
            <person name="Li Y."/>
            <person name="Guo B."/>
            <person name="Mustafa N.S."/>
            <person name="Li S."/>
            <person name="Yun Q."/>
            <person name="Keller S.R."/>
            <person name="Mao J."/>
            <person name="Zhang R."/>
            <person name="Strauss S.H."/>
        </authorList>
    </citation>
    <scope>NUCLEOTIDE SEQUENCE</scope>
    <source>
        <strain evidence="10">GM15</strain>
        <tissue evidence="10">Leaf</tissue>
    </source>
</reference>
<dbReference type="PROSITE" id="PS00640">
    <property type="entry name" value="THIOL_PROTEASE_ASN"/>
    <property type="match status" value="1"/>
</dbReference>
<dbReference type="Pfam" id="PF08246">
    <property type="entry name" value="Inhibitor_I29"/>
    <property type="match status" value="1"/>
</dbReference>
<dbReference type="SMART" id="SM00848">
    <property type="entry name" value="Inhibitor_I29"/>
    <property type="match status" value="1"/>
</dbReference>
<keyword evidence="6" id="KW-0325">Glycoprotein</keyword>
<evidence type="ECO:0000256" key="5">
    <source>
        <dbReference type="ARBA" id="ARBA00023157"/>
    </source>
</evidence>
<evidence type="ECO:0000256" key="7">
    <source>
        <dbReference type="SAM" id="SignalP"/>
    </source>
</evidence>
<dbReference type="AlphaFoldDB" id="A0A8X8A1G9"/>
<dbReference type="InterPro" id="IPR013128">
    <property type="entry name" value="Peptidase_C1A"/>
</dbReference>
<evidence type="ECO:0008006" key="12">
    <source>
        <dbReference type="Google" id="ProtNLM"/>
    </source>
</evidence>
<keyword evidence="1" id="KW-0645">Protease</keyword>
<evidence type="ECO:0000259" key="9">
    <source>
        <dbReference type="SMART" id="SM00848"/>
    </source>
</evidence>
<dbReference type="FunFam" id="3.90.70.10:FF:000067">
    <property type="entry name" value="Senescence-specific cysteine protease"/>
    <property type="match status" value="1"/>
</dbReference>
<evidence type="ECO:0000259" key="8">
    <source>
        <dbReference type="SMART" id="SM00645"/>
    </source>
</evidence>
<dbReference type="EMBL" id="JAAWWB010000007">
    <property type="protein sequence ID" value="KAG6778860.1"/>
    <property type="molecule type" value="Genomic_DNA"/>
</dbReference>
<organism evidence="10 11">
    <name type="scientific">Populus tomentosa</name>
    <name type="common">Chinese white poplar</name>
    <dbReference type="NCBI Taxonomy" id="118781"/>
    <lineage>
        <taxon>Eukaryota</taxon>
        <taxon>Viridiplantae</taxon>
        <taxon>Streptophyta</taxon>
        <taxon>Embryophyta</taxon>
        <taxon>Tracheophyta</taxon>
        <taxon>Spermatophyta</taxon>
        <taxon>Magnoliopsida</taxon>
        <taxon>eudicotyledons</taxon>
        <taxon>Gunneridae</taxon>
        <taxon>Pentapetalae</taxon>
        <taxon>rosids</taxon>
        <taxon>fabids</taxon>
        <taxon>Malpighiales</taxon>
        <taxon>Salicaceae</taxon>
        <taxon>Saliceae</taxon>
        <taxon>Populus</taxon>
    </lineage>
</organism>
<sequence>MAAKKCNTHIFLPFLLILAAWATKIACRPLDEQEYMLKRHEEWMAQYGRAYGDMKEKEKRYLIFKENIERIEAFNNGSDRGYKLGVNKFADLTNEEFRAMYHGYKRQSSKVMSSSFKYENLSDMPTSKDWRDAGAVTPVKYQGRCGSCWAFSAVAAIEGIIKLKTGNLISLSEQQLVDCDGGNKGCGGGFMDNAFKYIIQNGGLASEDNYPYQGVDGTCSSEKAASIAAEITGYEDVPRNNENALQQAVAQQPVSVIVDGAGHDFQFYKSGVFNGDCGTAQSHAVTAIGYGTDSDGTDYWLVKNSWGTDWGESGYMRMQRGIGASEGLWHCHVSFVSDCMSKRQGSSD</sequence>
<feature type="domain" description="Cathepsin propeptide inhibitor" evidence="9">
    <location>
        <begin position="40"/>
        <end position="97"/>
    </location>
</feature>
<proteinExistence type="predicted"/>
<dbReference type="SMART" id="SM00645">
    <property type="entry name" value="Pept_C1"/>
    <property type="match status" value="1"/>
</dbReference>
<evidence type="ECO:0000313" key="11">
    <source>
        <dbReference type="Proteomes" id="UP000886885"/>
    </source>
</evidence>
<keyword evidence="5" id="KW-1015">Disulfide bond</keyword>
<name>A0A8X8A1G9_POPTO</name>
<dbReference type="GO" id="GO:0008234">
    <property type="term" value="F:cysteine-type peptidase activity"/>
    <property type="evidence" value="ECO:0007669"/>
    <property type="project" value="UniProtKB-KW"/>
</dbReference>
<evidence type="ECO:0000256" key="3">
    <source>
        <dbReference type="ARBA" id="ARBA00022801"/>
    </source>
</evidence>
<dbReference type="InterPro" id="IPR039417">
    <property type="entry name" value="Peptidase_C1A_papain-like"/>
</dbReference>
<dbReference type="InterPro" id="IPR013201">
    <property type="entry name" value="Prot_inhib_I29"/>
</dbReference>